<evidence type="ECO:0000256" key="2">
    <source>
        <dbReference type="ARBA" id="ARBA00023015"/>
    </source>
</evidence>
<dbReference type="AlphaFoldDB" id="W0HHZ9"/>
<gene>
    <name evidence="7" type="ORF">SOPEG_0958</name>
</gene>
<dbReference type="PANTHER" id="PTHR30055">
    <property type="entry name" value="HTH-TYPE TRANSCRIPTIONAL REGULATOR RUTR"/>
    <property type="match status" value="1"/>
</dbReference>
<evidence type="ECO:0000256" key="3">
    <source>
        <dbReference type="ARBA" id="ARBA00023125"/>
    </source>
</evidence>
<keyword evidence="8" id="KW-1185">Reference proteome</keyword>
<dbReference type="SUPFAM" id="SSF46689">
    <property type="entry name" value="Homeodomain-like"/>
    <property type="match status" value="1"/>
</dbReference>
<dbReference type="RefSeq" id="WP_236851621.1">
    <property type="nucleotide sequence ID" value="NZ_CP006568.1"/>
</dbReference>
<reference evidence="7 8" key="1">
    <citation type="journal article" date="2014" name="Genome Biol. Evol.">
        <title>Genome degeneration and adaptation in a nascent stage of symbiosis.</title>
        <authorList>
            <person name="Oakeson K.F."/>
            <person name="Gil R."/>
            <person name="Clayton A.L."/>
            <person name="Dunn D.M."/>
            <person name="von Niederhausern A.C."/>
            <person name="Hamil C."/>
            <person name="Aoyagi A."/>
            <person name="Duval B."/>
            <person name="Baca A."/>
            <person name="Silva F.J."/>
            <person name="Vallier A."/>
            <person name="Jackson D.G."/>
            <person name="Latorre A."/>
            <person name="Weiss R.B."/>
            <person name="Heddi A."/>
            <person name="Moya A."/>
            <person name="Dale C."/>
        </authorList>
    </citation>
    <scope>NUCLEOTIDE SEQUENCE [LARGE SCALE GENOMIC DNA]</scope>
    <source>
        <strain evidence="8">none</strain>
    </source>
</reference>
<evidence type="ECO:0000256" key="5">
    <source>
        <dbReference type="PROSITE-ProRule" id="PRU00335"/>
    </source>
</evidence>
<dbReference type="HOGENOM" id="CLU_108505_0_0_6"/>
<dbReference type="GO" id="GO:0000976">
    <property type="term" value="F:transcription cis-regulatory region binding"/>
    <property type="evidence" value="ECO:0007669"/>
    <property type="project" value="TreeGrafter"/>
</dbReference>
<dbReference type="PANTHER" id="PTHR30055:SF175">
    <property type="entry name" value="HTH-TYPE TRANSCRIPTIONAL REPRESSOR KSTR2"/>
    <property type="match status" value="1"/>
</dbReference>
<dbReference type="PROSITE" id="PS50977">
    <property type="entry name" value="HTH_TETR_2"/>
    <property type="match status" value="1"/>
</dbReference>
<evidence type="ECO:0000313" key="8">
    <source>
        <dbReference type="Proteomes" id="UP000019025"/>
    </source>
</evidence>
<evidence type="ECO:0000256" key="1">
    <source>
        <dbReference type="ARBA" id="ARBA00022491"/>
    </source>
</evidence>
<dbReference type="InterPro" id="IPR001647">
    <property type="entry name" value="HTH_TetR"/>
</dbReference>
<dbReference type="EMBL" id="CP006568">
    <property type="protein sequence ID" value="AHF73349.1"/>
    <property type="molecule type" value="Genomic_DNA"/>
</dbReference>
<dbReference type="SUPFAM" id="SSF48498">
    <property type="entry name" value="Tetracyclin repressor-like, C-terminal domain"/>
    <property type="match status" value="1"/>
</dbReference>
<dbReference type="Proteomes" id="UP000019025">
    <property type="component" value="Chromosome"/>
</dbReference>
<dbReference type="GO" id="GO:0003700">
    <property type="term" value="F:DNA-binding transcription factor activity"/>
    <property type="evidence" value="ECO:0007669"/>
    <property type="project" value="TreeGrafter"/>
</dbReference>
<dbReference type="InterPro" id="IPR036271">
    <property type="entry name" value="Tet_transcr_reg_TetR-rel_C_sf"/>
</dbReference>
<dbReference type="InterPro" id="IPR050109">
    <property type="entry name" value="HTH-type_TetR-like_transc_reg"/>
</dbReference>
<evidence type="ECO:0000259" key="6">
    <source>
        <dbReference type="PROSITE" id="PS50977"/>
    </source>
</evidence>
<dbReference type="InterPro" id="IPR009057">
    <property type="entry name" value="Homeodomain-like_sf"/>
</dbReference>
<feature type="domain" description="HTH tetR-type" evidence="6">
    <location>
        <begin position="14"/>
        <end position="74"/>
    </location>
</feature>
<protein>
    <submittedName>
        <fullName evidence="7">Putative TetR-family transcriptional regulator</fullName>
    </submittedName>
</protein>
<keyword evidence="3 5" id="KW-0238">DNA-binding</keyword>
<sequence length="256" mass="28856">MSKPEYNQGLTTSSSMQEKIKEVTRNLLIAHGYHKTTFGVIAKALKITTTNIHYHFGNKNHLVEIVVREYVAEAKKNHSIIWLDTTTTLEQKVAQVVAYNYRLYRKYTPDDKGRHPWSLIGRLRLESDVLSEAACRSLASFTQTMQDVISQAVEYAWQQGQLKVDTPRQDLVFLLTNLVDNSSVFAQDAGSFARLEQFFTAFSRVVLSPSTLLSRQRAATTKRNLLPQGPHGHWRDYPPAAGAMRLLPSPSALPGP</sequence>
<organism evidence="7 8">
    <name type="scientific">Candidatus Sodalis pierantonii str. SOPE</name>
    <dbReference type="NCBI Taxonomy" id="2342"/>
    <lineage>
        <taxon>Bacteria</taxon>
        <taxon>Pseudomonadati</taxon>
        <taxon>Pseudomonadota</taxon>
        <taxon>Gammaproteobacteria</taxon>
        <taxon>Enterobacterales</taxon>
        <taxon>Bruguierivoracaceae</taxon>
        <taxon>Sodalis</taxon>
    </lineage>
</organism>
<dbReference type="KEGG" id="pes:SOPEG_0958"/>
<proteinExistence type="predicted"/>
<keyword evidence="4" id="KW-0804">Transcription</keyword>
<dbReference type="Gene3D" id="1.10.357.10">
    <property type="entry name" value="Tetracycline Repressor, domain 2"/>
    <property type="match status" value="1"/>
</dbReference>
<accession>W0HHZ9</accession>
<dbReference type="eggNOG" id="COG1309">
    <property type="taxonomic scope" value="Bacteria"/>
</dbReference>
<feature type="DNA-binding region" description="H-T-H motif" evidence="5">
    <location>
        <begin position="37"/>
        <end position="56"/>
    </location>
</feature>
<keyword evidence="2" id="KW-0805">Transcription regulation</keyword>
<evidence type="ECO:0000313" key="7">
    <source>
        <dbReference type="EMBL" id="AHF73349.1"/>
    </source>
</evidence>
<keyword evidence="1" id="KW-0678">Repressor</keyword>
<name>W0HHZ9_9GAMM</name>
<dbReference type="Pfam" id="PF00440">
    <property type="entry name" value="TetR_N"/>
    <property type="match status" value="1"/>
</dbReference>
<evidence type="ECO:0000256" key="4">
    <source>
        <dbReference type="ARBA" id="ARBA00023163"/>
    </source>
</evidence>
<dbReference type="PATRIC" id="fig|2342.5.peg.999"/>